<gene>
    <name evidence="1" type="ORF">HGA02_16205</name>
</gene>
<dbReference type="SUPFAM" id="SSF51126">
    <property type="entry name" value="Pectin lyase-like"/>
    <property type="match status" value="1"/>
</dbReference>
<evidence type="ECO:0000313" key="1">
    <source>
        <dbReference type="EMBL" id="NKY41011.1"/>
    </source>
</evidence>
<dbReference type="RefSeq" id="WP_168680120.1">
    <property type="nucleotide sequence ID" value="NZ_JAAXOY010000535.1"/>
</dbReference>
<dbReference type="EMBL" id="JAAXOY010000535">
    <property type="protein sequence ID" value="NKY41011.1"/>
    <property type="molecule type" value="Genomic_DNA"/>
</dbReference>
<sequence>MAAPAAVAAPTPLVVTTTADAPVDGTCSDATPATLSLREALCRAQSLTDAAVTLPGGIVTLTAGALVYAPTSGGRTLTVTGAGRDATRIDAHGASRVLDLDPLGVGRVDVTLGALTLTGGRPTLADPWWGGGAVVAGSAVAGAPDSLTLSSCRITASTNVPAGVSDQGAVGGGVQMTGGSLTVRDCLLDGSTATDAAGGAIAFVGVDTDDAVVVERSSFELNTSVGAQGAGVTGGGALFVAGDVDVTVSGSTFLGNRVTTTSGASAQGSAVLVESGTATVTGSTVYGNVVTAAAGTPSSFGALVLARGQVTASRLVGNGTTVGSTSTRDAVRGGAAVPGNWWGCVDPAAGTGCDTAPDAGTLA</sequence>
<comment type="caution">
    <text evidence="1">The sequence shown here is derived from an EMBL/GenBank/DDBJ whole genome shotgun (WGS) entry which is preliminary data.</text>
</comment>
<keyword evidence="2" id="KW-1185">Reference proteome</keyword>
<feature type="non-terminal residue" evidence="1">
    <location>
        <position position="363"/>
    </location>
</feature>
<dbReference type="Proteomes" id="UP000777774">
    <property type="component" value="Unassembled WGS sequence"/>
</dbReference>
<reference evidence="1 2" key="1">
    <citation type="submission" date="2020-04" db="EMBL/GenBank/DDBJ databases">
        <title>MicrobeNet Type strains.</title>
        <authorList>
            <person name="Nicholson A.C."/>
        </authorList>
    </citation>
    <scope>NUCLEOTIDE SEQUENCE [LARGE SCALE GENOMIC DNA]</scope>
    <source>
        <strain evidence="1 2">ATCC BAA-787</strain>
    </source>
</reference>
<evidence type="ECO:0000313" key="2">
    <source>
        <dbReference type="Proteomes" id="UP000777774"/>
    </source>
</evidence>
<name>A0ABX1K3V2_9CELL</name>
<organism evidence="1 2">
    <name type="scientific">Cellulomonas septica</name>
    <dbReference type="NCBI Taxonomy" id="285080"/>
    <lineage>
        <taxon>Bacteria</taxon>
        <taxon>Bacillati</taxon>
        <taxon>Actinomycetota</taxon>
        <taxon>Actinomycetes</taxon>
        <taxon>Micrococcales</taxon>
        <taxon>Cellulomonadaceae</taxon>
        <taxon>Cellulomonas</taxon>
    </lineage>
</organism>
<accession>A0ABX1K3V2</accession>
<dbReference type="InterPro" id="IPR011050">
    <property type="entry name" value="Pectin_lyase_fold/virulence"/>
</dbReference>
<proteinExistence type="predicted"/>
<evidence type="ECO:0008006" key="3">
    <source>
        <dbReference type="Google" id="ProtNLM"/>
    </source>
</evidence>
<protein>
    <recommendedName>
        <fullName evidence="3">Right handed beta helix domain-containing protein</fullName>
    </recommendedName>
</protein>